<accession>R9KU07</accession>
<evidence type="ECO:0000256" key="1">
    <source>
        <dbReference type="SAM" id="Phobius"/>
    </source>
</evidence>
<dbReference type="Proteomes" id="UP000014204">
    <property type="component" value="Unassembled WGS sequence"/>
</dbReference>
<dbReference type="HOGENOM" id="CLU_217515_1_0_11"/>
<evidence type="ECO:0000313" key="3">
    <source>
        <dbReference type="Proteomes" id="UP000014204"/>
    </source>
</evidence>
<comment type="caution">
    <text evidence="2">The sequence shown here is derived from an EMBL/GenBank/DDBJ whole genome shotgun (WGS) entry which is preliminary data.</text>
</comment>
<dbReference type="AlphaFoldDB" id="R9KU07"/>
<proteinExistence type="predicted"/>
<dbReference type="GeneID" id="82192071"/>
<protein>
    <submittedName>
        <fullName evidence="2">Uncharacterized protein</fullName>
    </submittedName>
</protein>
<gene>
    <name evidence="2" type="ORF">C811_02177</name>
</gene>
<keyword evidence="3" id="KW-1185">Reference proteome</keyword>
<name>R9KU07_9ACTN</name>
<dbReference type="RefSeq" id="WP_016310353.1">
    <property type="nucleotide sequence ID" value="NZ_KE159646.1"/>
</dbReference>
<dbReference type="STRING" id="1235794.C811_02177"/>
<sequence>MDVNLYALLTYALTAAISLLVIAVIVVINKLMNRSKSKDSE</sequence>
<organism evidence="2 3">
    <name type="scientific">Adlercreutzia caecimuris B7</name>
    <dbReference type="NCBI Taxonomy" id="1235794"/>
    <lineage>
        <taxon>Bacteria</taxon>
        <taxon>Bacillati</taxon>
        <taxon>Actinomycetota</taxon>
        <taxon>Coriobacteriia</taxon>
        <taxon>Eggerthellales</taxon>
        <taxon>Eggerthellaceae</taxon>
        <taxon>Adlercreutzia</taxon>
    </lineage>
</organism>
<feature type="transmembrane region" description="Helical" evidence="1">
    <location>
        <begin position="6"/>
        <end position="28"/>
    </location>
</feature>
<reference evidence="2 3" key="1">
    <citation type="submission" date="2013-04" db="EMBL/GenBank/DDBJ databases">
        <title>The Genome Sequence of Enterorhabdus caecimuris B7.</title>
        <authorList>
            <consortium name="The Broad Institute Genomics Platform"/>
            <consortium name="The Broad Institute Genome Sequencing Center for Infectious Disease"/>
            <person name="Earl A."/>
            <person name="Xavier R."/>
            <person name="Elson C."/>
            <person name="Duck W."/>
            <person name="Walker B."/>
            <person name="Young S."/>
            <person name="Zeng Q."/>
            <person name="Gargeya S."/>
            <person name="Fitzgerald M."/>
            <person name="Haas B."/>
            <person name="Abouelleil A."/>
            <person name="Allen A.W."/>
            <person name="Alvarado L."/>
            <person name="Arachchi H.M."/>
            <person name="Berlin A.M."/>
            <person name="Chapman S.B."/>
            <person name="Gainer-Dewar J."/>
            <person name="Goldberg J."/>
            <person name="Griggs A."/>
            <person name="Gujja S."/>
            <person name="Hansen M."/>
            <person name="Howarth C."/>
            <person name="Imamovic A."/>
            <person name="Ireland A."/>
            <person name="Larimer J."/>
            <person name="McCowan C."/>
            <person name="Murphy C."/>
            <person name="Pearson M."/>
            <person name="Poon T.W."/>
            <person name="Priest M."/>
            <person name="Roberts A."/>
            <person name="Saif S."/>
            <person name="Shea T."/>
            <person name="Sisk P."/>
            <person name="Sykes S."/>
            <person name="Wortman J."/>
            <person name="Nusbaum C."/>
            <person name="Birren B."/>
        </authorList>
    </citation>
    <scope>NUCLEOTIDE SEQUENCE [LARGE SCALE GENOMIC DNA]</scope>
    <source>
        <strain evidence="2 3">B7</strain>
    </source>
</reference>
<keyword evidence="1" id="KW-1133">Transmembrane helix</keyword>
<keyword evidence="1" id="KW-0812">Transmembrane</keyword>
<evidence type="ECO:0000313" key="2">
    <source>
        <dbReference type="EMBL" id="EOS49716.1"/>
    </source>
</evidence>
<dbReference type="EMBL" id="ASSY01000010">
    <property type="protein sequence ID" value="EOS49716.1"/>
    <property type="molecule type" value="Genomic_DNA"/>
</dbReference>
<keyword evidence="1" id="KW-0472">Membrane</keyword>